<name>A0A330LU58_9GAMM</name>
<evidence type="ECO:0000313" key="1">
    <source>
        <dbReference type="EMBL" id="SQD79358.1"/>
    </source>
</evidence>
<organism evidence="1 2">
    <name type="scientific">Moritella yayanosii</name>
    <dbReference type="NCBI Taxonomy" id="69539"/>
    <lineage>
        <taxon>Bacteria</taxon>
        <taxon>Pseudomonadati</taxon>
        <taxon>Pseudomonadota</taxon>
        <taxon>Gammaproteobacteria</taxon>
        <taxon>Alteromonadales</taxon>
        <taxon>Moritellaceae</taxon>
        <taxon>Moritella</taxon>
    </lineage>
</organism>
<dbReference type="KEGG" id="mya:MORIYA_2895"/>
<dbReference type="EMBL" id="LS483250">
    <property type="protein sequence ID" value="SQD79358.1"/>
    <property type="molecule type" value="Genomic_DNA"/>
</dbReference>
<evidence type="ECO:0000313" key="2">
    <source>
        <dbReference type="Proteomes" id="UP000250163"/>
    </source>
</evidence>
<protein>
    <submittedName>
        <fullName evidence="1">Uncharacterized protein</fullName>
    </submittedName>
</protein>
<accession>A0A330LU58</accession>
<proteinExistence type="predicted"/>
<dbReference type="AntiFam" id="ANF00010">
    <property type="entry name" value="tRNA translation"/>
</dbReference>
<sequence length="63" mass="6909">MVAHLVWDQGVRGSNPLSPTTMAVVAQLVEPRIVIPVVAGSNPVSRPIFDNDDILLEWSYHPC</sequence>
<reference evidence="2" key="1">
    <citation type="submission" date="2018-05" db="EMBL/GenBank/DDBJ databases">
        <authorList>
            <person name="Cea G.-C."/>
            <person name="William W."/>
        </authorList>
    </citation>
    <scope>NUCLEOTIDE SEQUENCE [LARGE SCALE GENOMIC DNA]</scope>
    <source>
        <strain evidence="2">DB21MT 5</strain>
    </source>
</reference>
<dbReference type="Proteomes" id="UP000250163">
    <property type="component" value="Chromosome MORIYA"/>
</dbReference>
<gene>
    <name evidence="1" type="ORF">MORIYA_2895</name>
</gene>
<dbReference type="AlphaFoldDB" id="A0A330LU58"/>
<keyword evidence="2" id="KW-1185">Reference proteome</keyword>